<gene>
    <name evidence="2" type="ORF">EI545_06240</name>
</gene>
<evidence type="ECO:0000313" key="3">
    <source>
        <dbReference type="Proteomes" id="UP000282002"/>
    </source>
</evidence>
<dbReference type="OrthoDB" id="4235777at2"/>
<dbReference type="EMBL" id="CP034328">
    <property type="protein sequence ID" value="AZL58465.1"/>
    <property type="molecule type" value="Genomic_DNA"/>
</dbReference>
<dbReference type="Pfam" id="PF20159">
    <property type="entry name" value="YidB"/>
    <property type="match status" value="1"/>
</dbReference>
<sequence length="178" mass="18352">MAKGSPSMIALLGLLAVAGYQNRDRLGAMLNSGSGDDPNRNPTDGRSGHEGGLLDTLRDVADNLTGGHSDGGLTGAGAGGLASGGLMAGLSEFMERFTNAGQQTKAQSWVGSGRNESIGTDELEQTLDDETIAELVEKTGLSRSELLARLSQALPDAVDQATPDGQFPPLAMQEPRSV</sequence>
<feature type="region of interest" description="Disordered" evidence="1">
    <location>
        <begin position="157"/>
        <end position="178"/>
    </location>
</feature>
<organism evidence="2 3">
    <name type="scientific">Tabrizicola piscis</name>
    <dbReference type="NCBI Taxonomy" id="2494374"/>
    <lineage>
        <taxon>Bacteria</taxon>
        <taxon>Pseudomonadati</taxon>
        <taxon>Pseudomonadota</taxon>
        <taxon>Alphaproteobacteria</taxon>
        <taxon>Rhodobacterales</taxon>
        <taxon>Paracoccaceae</taxon>
        <taxon>Tabrizicola</taxon>
    </lineage>
</organism>
<name>A0A3S8U4I1_9RHOB</name>
<evidence type="ECO:0000313" key="2">
    <source>
        <dbReference type="EMBL" id="AZL58465.1"/>
    </source>
</evidence>
<dbReference type="Gene3D" id="1.10.10.690">
    <property type="entry name" value="YidB-like"/>
    <property type="match status" value="1"/>
</dbReference>
<dbReference type="Proteomes" id="UP000282002">
    <property type="component" value="Chromosome"/>
</dbReference>
<dbReference type="InterPro" id="IPR027405">
    <property type="entry name" value="YidB-like"/>
</dbReference>
<proteinExistence type="predicted"/>
<keyword evidence="3" id="KW-1185">Reference proteome</keyword>
<dbReference type="InterPro" id="IPR045372">
    <property type="entry name" value="YidB"/>
</dbReference>
<dbReference type="SUPFAM" id="SSF140804">
    <property type="entry name" value="YidB-like"/>
    <property type="match status" value="1"/>
</dbReference>
<feature type="region of interest" description="Disordered" evidence="1">
    <location>
        <begin position="28"/>
        <end position="53"/>
    </location>
</feature>
<reference evidence="2 3" key="1">
    <citation type="submission" date="2018-12" db="EMBL/GenBank/DDBJ databases">
        <title>Complete genome sequencing of Tabrizicola sp. K13M18.</title>
        <authorList>
            <person name="Bae J.-W."/>
        </authorList>
    </citation>
    <scope>NUCLEOTIDE SEQUENCE [LARGE SCALE GENOMIC DNA]</scope>
    <source>
        <strain evidence="2 3">K13M18</strain>
    </source>
</reference>
<protein>
    <submittedName>
        <fullName evidence="2">DUF937 domain-containing protein</fullName>
    </submittedName>
</protein>
<accession>A0A3S8U4I1</accession>
<dbReference type="AlphaFoldDB" id="A0A3S8U4I1"/>
<dbReference type="KEGG" id="taw:EI545_06240"/>
<evidence type="ECO:0000256" key="1">
    <source>
        <dbReference type="SAM" id="MobiDB-lite"/>
    </source>
</evidence>